<name>A0A100VJW3_PAEAM</name>
<protein>
    <recommendedName>
        <fullName evidence="3">DUF1569 domain-containing protein</fullName>
    </recommendedName>
</protein>
<dbReference type="InterPro" id="IPR034660">
    <property type="entry name" value="DinB/YfiT-like"/>
</dbReference>
<reference evidence="1 2" key="1">
    <citation type="journal article" date="2016" name="Genome Announc.">
        <title>Draft Genome Sequence of Paenibacillus amylolyticus Heshi-A3, Isolated from Fermented Rice Bran in a Japanese Fermented Seafood Dish.</title>
        <authorList>
            <person name="Akuzawa S."/>
            <person name="Nagaoka J."/>
            <person name="Kanekatsu M."/>
            <person name="Kubota E."/>
            <person name="Ohtake R."/>
            <person name="Suzuki T."/>
            <person name="Kanesaki Y."/>
        </authorList>
    </citation>
    <scope>NUCLEOTIDE SEQUENCE [LARGE SCALE GENOMIC DNA]</scope>
    <source>
        <strain evidence="1 2">Heshi-A3</strain>
    </source>
</reference>
<proteinExistence type="predicted"/>
<accession>A0A100VJW3</accession>
<dbReference type="AlphaFoldDB" id="A0A100VJW3"/>
<dbReference type="InterPro" id="IPR011463">
    <property type="entry name" value="DUF1569"/>
</dbReference>
<dbReference type="Gene3D" id="1.20.120.450">
    <property type="entry name" value="dinb family like domain"/>
    <property type="match status" value="1"/>
</dbReference>
<dbReference type="EMBL" id="BCNV01000001">
    <property type="protein sequence ID" value="GAS81192.1"/>
    <property type="molecule type" value="Genomic_DNA"/>
</dbReference>
<gene>
    <name evidence="1" type="ORF">PAHA3_1266</name>
</gene>
<organism evidence="1 2">
    <name type="scientific">Paenibacillus amylolyticus</name>
    <dbReference type="NCBI Taxonomy" id="1451"/>
    <lineage>
        <taxon>Bacteria</taxon>
        <taxon>Bacillati</taxon>
        <taxon>Bacillota</taxon>
        <taxon>Bacilli</taxon>
        <taxon>Bacillales</taxon>
        <taxon>Paenibacillaceae</taxon>
        <taxon>Paenibacillus</taxon>
    </lineage>
</organism>
<evidence type="ECO:0000313" key="1">
    <source>
        <dbReference type="EMBL" id="GAS81192.1"/>
    </source>
</evidence>
<evidence type="ECO:0000313" key="2">
    <source>
        <dbReference type="Proteomes" id="UP000069697"/>
    </source>
</evidence>
<dbReference type="Pfam" id="PF07606">
    <property type="entry name" value="DUF1569"/>
    <property type="match status" value="1"/>
</dbReference>
<reference evidence="2" key="2">
    <citation type="submission" date="2016-01" db="EMBL/GenBank/DDBJ databases">
        <title>Draft Genome Sequence of Paenibacillus amylolyticus Heshi-A3 that Was Isolated from Fermented Rice Bran with Aging Salted Mackerel, Which Was Named Heshiko as Traditional Fermented Seafood in Japan.</title>
        <authorList>
            <person name="Akuzawa S."/>
            <person name="Nakagawa J."/>
            <person name="Kanekatsu T."/>
            <person name="Kubota E."/>
            <person name="Ohtake R."/>
            <person name="Suzuki T."/>
            <person name="Kanesaki Y."/>
        </authorList>
    </citation>
    <scope>NUCLEOTIDE SEQUENCE [LARGE SCALE GENOMIC DNA]</scope>
    <source>
        <strain evidence="2">Heshi-A3</strain>
    </source>
</reference>
<comment type="caution">
    <text evidence="1">The sequence shown here is derived from an EMBL/GenBank/DDBJ whole genome shotgun (WGS) entry which is preliminary data.</text>
</comment>
<sequence length="149" mass="17026">MKSIFNKTHAAEIVKRIDRLRANTKPEWGSMQAAQMLAHCSAFQDIPMGNAFPPRGLLGRFVGRFAKSMFYNEKPLPHNMSTIPTIIIEGNREFMVEKEKLKQKITTLQRGGPEKCSTHPHPFFGNLTPEQWGIGIYKHLDHHLKQFGV</sequence>
<evidence type="ECO:0008006" key="3">
    <source>
        <dbReference type="Google" id="ProtNLM"/>
    </source>
</evidence>
<dbReference type="RefSeq" id="WP_062833932.1">
    <property type="nucleotide sequence ID" value="NZ_BCNV01000001.1"/>
</dbReference>
<dbReference type="Proteomes" id="UP000069697">
    <property type="component" value="Unassembled WGS sequence"/>
</dbReference>